<name>A0AAV9ES14_ACOCL</name>
<comment type="caution">
    <text evidence="3">The sequence shown here is derived from an EMBL/GenBank/DDBJ whole genome shotgun (WGS) entry which is preliminary data.</text>
</comment>
<dbReference type="PANTHER" id="PTHR45751:SF33">
    <property type="entry name" value="OS08G0494300 PROTEIN"/>
    <property type="match status" value="1"/>
</dbReference>
<feature type="region of interest" description="Disordered" evidence="1">
    <location>
        <begin position="1"/>
        <end position="27"/>
    </location>
</feature>
<evidence type="ECO:0000313" key="3">
    <source>
        <dbReference type="EMBL" id="KAK1316067.1"/>
    </source>
</evidence>
<feature type="domain" description="Copine C-terminal" evidence="2">
    <location>
        <begin position="23"/>
        <end position="73"/>
    </location>
</feature>
<dbReference type="Proteomes" id="UP001180020">
    <property type="component" value="Unassembled WGS sequence"/>
</dbReference>
<dbReference type="AlphaFoldDB" id="A0AAV9ES14"/>
<evidence type="ECO:0000256" key="1">
    <source>
        <dbReference type="SAM" id="MobiDB-lite"/>
    </source>
</evidence>
<evidence type="ECO:0000259" key="2">
    <source>
        <dbReference type="Pfam" id="PF07002"/>
    </source>
</evidence>
<keyword evidence="4" id="KW-1185">Reference proteome</keyword>
<evidence type="ECO:0000313" key="4">
    <source>
        <dbReference type="Proteomes" id="UP001180020"/>
    </source>
</evidence>
<sequence>MMNMRLITEEGNDKDHNGDRRKKGPTSFAPMIETAIGIVDSSGGQYHVLLIIADGQVDSNNVYRNAIKWGSTRPCEDGVLSM</sequence>
<dbReference type="GO" id="GO:0016567">
    <property type="term" value="P:protein ubiquitination"/>
    <property type="evidence" value="ECO:0007669"/>
    <property type="project" value="TreeGrafter"/>
</dbReference>
<reference evidence="3" key="2">
    <citation type="submission" date="2023-06" db="EMBL/GenBank/DDBJ databases">
        <authorList>
            <person name="Ma L."/>
            <person name="Liu K.-W."/>
            <person name="Li Z."/>
            <person name="Hsiao Y.-Y."/>
            <person name="Qi Y."/>
            <person name="Fu T."/>
            <person name="Tang G."/>
            <person name="Zhang D."/>
            <person name="Sun W.-H."/>
            <person name="Liu D.-K."/>
            <person name="Li Y."/>
            <person name="Chen G.-Z."/>
            <person name="Liu X.-D."/>
            <person name="Liao X.-Y."/>
            <person name="Jiang Y.-T."/>
            <person name="Yu X."/>
            <person name="Hao Y."/>
            <person name="Huang J."/>
            <person name="Zhao X.-W."/>
            <person name="Ke S."/>
            <person name="Chen Y.-Y."/>
            <person name="Wu W.-L."/>
            <person name="Hsu J.-L."/>
            <person name="Lin Y.-F."/>
            <person name="Huang M.-D."/>
            <person name="Li C.-Y."/>
            <person name="Huang L."/>
            <person name="Wang Z.-W."/>
            <person name="Zhao X."/>
            <person name="Zhong W.-Y."/>
            <person name="Peng D.-H."/>
            <person name="Ahmad S."/>
            <person name="Lan S."/>
            <person name="Zhang J.-S."/>
            <person name="Tsai W.-C."/>
            <person name="Van De Peer Y."/>
            <person name="Liu Z.-J."/>
        </authorList>
    </citation>
    <scope>NUCLEOTIDE SEQUENCE</scope>
    <source>
        <strain evidence="3">CP</strain>
        <tissue evidence="3">Leaves</tissue>
    </source>
</reference>
<dbReference type="PANTHER" id="PTHR45751">
    <property type="entry name" value="COPINE FAMILY PROTEIN 1"/>
    <property type="match status" value="1"/>
</dbReference>
<dbReference type="EMBL" id="JAUJYO010000005">
    <property type="protein sequence ID" value="KAK1316067.1"/>
    <property type="molecule type" value="Genomic_DNA"/>
</dbReference>
<gene>
    <name evidence="3" type="primary">RGLG2</name>
    <name evidence="3" type="ORF">QJS10_CPA05g01622</name>
</gene>
<protein>
    <submittedName>
        <fullName evidence="3">E3 ubiquitin-protein ligase RGLG2</fullName>
    </submittedName>
</protein>
<feature type="compositionally biased region" description="Basic and acidic residues" evidence="1">
    <location>
        <begin position="7"/>
        <end position="18"/>
    </location>
</feature>
<reference evidence="3" key="1">
    <citation type="journal article" date="2023" name="Nat. Commun.">
        <title>Diploid and tetraploid genomes of Acorus and the evolution of monocots.</title>
        <authorList>
            <person name="Ma L."/>
            <person name="Liu K.W."/>
            <person name="Li Z."/>
            <person name="Hsiao Y.Y."/>
            <person name="Qi Y."/>
            <person name="Fu T."/>
            <person name="Tang G.D."/>
            <person name="Zhang D."/>
            <person name="Sun W.H."/>
            <person name="Liu D.K."/>
            <person name="Li Y."/>
            <person name="Chen G.Z."/>
            <person name="Liu X.D."/>
            <person name="Liao X.Y."/>
            <person name="Jiang Y.T."/>
            <person name="Yu X."/>
            <person name="Hao Y."/>
            <person name="Huang J."/>
            <person name="Zhao X.W."/>
            <person name="Ke S."/>
            <person name="Chen Y.Y."/>
            <person name="Wu W.L."/>
            <person name="Hsu J.L."/>
            <person name="Lin Y.F."/>
            <person name="Huang M.D."/>
            <person name="Li C.Y."/>
            <person name="Huang L."/>
            <person name="Wang Z.W."/>
            <person name="Zhao X."/>
            <person name="Zhong W.Y."/>
            <person name="Peng D.H."/>
            <person name="Ahmad S."/>
            <person name="Lan S."/>
            <person name="Zhang J.S."/>
            <person name="Tsai W.C."/>
            <person name="Van de Peer Y."/>
            <person name="Liu Z.J."/>
        </authorList>
    </citation>
    <scope>NUCLEOTIDE SEQUENCE</scope>
    <source>
        <strain evidence="3">CP</strain>
    </source>
</reference>
<dbReference type="InterPro" id="IPR052079">
    <property type="entry name" value="E3_ligase/Copine_domain"/>
</dbReference>
<organism evidence="3 4">
    <name type="scientific">Acorus calamus</name>
    <name type="common">Sweet flag</name>
    <dbReference type="NCBI Taxonomy" id="4465"/>
    <lineage>
        <taxon>Eukaryota</taxon>
        <taxon>Viridiplantae</taxon>
        <taxon>Streptophyta</taxon>
        <taxon>Embryophyta</taxon>
        <taxon>Tracheophyta</taxon>
        <taxon>Spermatophyta</taxon>
        <taxon>Magnoliopsida</taxon>
        <taxon>Liliopsida</taxon>
        <taxon>Acoraceae</taxon>
        <taxon>Acorus</taxon>
    </lineage>
</organism>
<dbReference type="InterPro" id="IPR010734">
    <property type="entry name" value="Copine_C"/>
</dbReference>
<proteinExistence type="predicted"/>
<accession>A0AAV9ES14</accession>
<dbReference type="Pfam" id="PF07002">
    <property type="entry name" value="Copine"/>
    <property type="match status" value="1"/>
</dbReference>
<dbReference type="GO" id="GO:0004842">
    <property type="term" value="F:ubiquitin-protein transferase activity"/>
    <property type="evidence" value="ECO:0007669"/>
    <property type="project" value="TreeGrafter"/>
</dbReference>
<dbReference type="GO" id="GO:0005634">
    <property type="term" value="C:nucleus"/>
    <property type="evidence" value="ECO:0007669"/>
    <property type="project" value="TreeGrafter"/>
</dbReference>